<reference evidence="1 2" key="1">
    <citation type="submission" date="2018-12" db="EMBL/GenBank/DDBJ databases">
        <title>A novel vanA-carrying plasmid in a clinical isolate of Enterococcus avium.</title>
        <authorList>
            <person name="Bernasconi O.J."/>
            <person name="Luzzaro F."/>
            <person name="Endimiani A."/>
        </authorList>
    </citation>
    <scope>NUCLEOTIDE SEQUENCE [LARGE SCALE GENOMIC DNA]</scope>
    <source>
        <strain evidence="1 2">LC0559/18</strain>
    </source>
</reference>
<sequence length="195" mass="20638">MKKTKLLVLALILGSISTGAISANAEEATGKIEFTQGAGSNGDDLYIDHVSKLDFGQKSISLTDQDYKSTGHTFSVVDLTGIYSGWSLSVKQNAQFKGNGGNGKDLSGATLSLTDVGTPVGATGVTAPSTINPTIKFANFNQDQIIVQAAKNEGRGQWTFNHNANLHVPKTALAEKTTYQTTMTWTLEKAPTSNP</sequence>
<dbReference type="InterPro" id="IPR027994">
    <property type="entry name" value="WxL_dom"/>
</dbReference>
<organism evidence="1 2">
    <name type="scientific">Enterococcus avium</name>
    <name type="common">Streptococcus avium</name>
    <dbReference type="NCBI Taxonomy" id="33945"/>
    <lineage>
        <taxon>Bacteria</taxon>
        <taxon>Bacillati</taxon>
        <taxon>Bacillota</taxon>
        <taxon>Bacilli</taxon>
        <taxon>Lactobacillales</taxon>
        <taxon>Enterococcaceae</taxon>
        <taxon>Enterococcus</taxon>
    </lineage>
</organism>
<accession>A0A437UK64</accession>
<protein>
    <submittedName>
        <fullName evidence="1">Uncharacterized protein</fullName>
    </submittedName>
</protein>
<dbReference type="Proteomes" id="UP000288388">
    <property type="component" value="Unassembled WGS sequence"/>
</dbReference>
<dbReference type="AlphaFoldDB" id="A0A437UK64"/>
<dbReference type="RefSeq" id="WP_127978284.1">
    <property type="nucleotide sequence ID" value="NZ_CAAKNX010000090.1"/>
</dbReference>
<dbReference type="Pfam" id="PF13731">
    <property type="entry name" value="WxL"/>
    <property type="match status" value="1"/>
</dbReference>
<dbReference type="EMBL" id="RYZS01000001">
    <property type="protein sequence ID" value="RVU93988.1"/>
    <property type="molecule type" value="Genomic_DNA"/>
</dbReference>
<evidence type="ECO:0000313" key="2">
    <source>
        <dbReference type="Proteomes" id="UP000288388"/>
    </source>
</evidence>
<gene>
    <name evidence="1" type="ORF">EK398_03425</name>
</gene>
<comment type="caution">
    <text evidence="1">The sequence shown here is derived from an EMBL/GenBank/DDBJ whole genome shotgun (WGS) entry which is preliminary data.</text>
</comment>
<evidence type="ECO:0000313" key="1">
    <source>
        <dbReference type="EMBL" id="RVU93988.1"/>
    </source>
</evidence>
<proteinExistence type="predicted"/>
<name>A0A437UK64_ENTAV</name>